<dbReference type="RefSeq" id="WP_122030601.1">
    <property type="nucleotide sequence ID" value="NZ_LS483254.1"/>
</dbReference>
<proteinExistence type="predicted"/>
<gene>
    <name evidence="1" type="ORF">BARAN1_0347</name>
</gene>
<accession>A0A2X3KJ36</accession>
<evidence type="ECO:0000313" key="1">
    <source>
        <dbReference type="EMBL" id="SQD92372.1"/>
    </source>
</evidence>
<protein>
    <submittedName>
        <fullName evidence="1">Transcriptional regulator</fullName>
    </submittedName>
</protein>
<dbReference type="OrthoDB" id="1100724at2"/>
<keyword evidence="2" id="KW-1185">Reference proteome</keyword>
<name>A0A2X3KJ36_9BACT</name>
<dbReference type="InterPro" id="IPR036086">
    <property type="entry name" value="ParB/Sulfiredoxin_sf"/>
</dbReference>
<sequence length="281" mass="32631">MPDPRTPWQRLLDGIFNHVRREPTLLLPFDWVRKNVGTKAWRYKGLQEVEVEKIVGSVNRYQDFDRAFFPIHGASPRLRQIEDAWRSGEILPPVKLYQIGDAYFVEDGHHRVAAARRAGARSIDAEVVEFVPLVPISATDTPRDILVKAEYAAFLAQTHLDRLRPDQEILFSELGKYKILLEHIAVHRYFLGIEQQREVPYEEAVASWYDRVYRPLVDTFRRTGALAHFPGRTEADLYVWVSEHLHYLREMYGPDVDLEQAVRDYTHRFGILGDPPPSSTL</sequence>
<dbReference type="SUPFAM" id="SSF110849">
    <property type="entry name" value="ParB/Sulfiredoxin"/>
    <property type="match status" value="1"/>
</dbReference>
<dbReference type="Gene3D" id="3.90.1530.10">
    <property type="entry name" value="Conserved hypothetical protein from pyrococcus furiosus pfu- 392566-001, ParB domain"/>
    <property type="match status" value="1"/>
</dbReference>
<dbReference type="AlphaFoldDB" id="A0A2X3KJ36"/>
<reference evidence="2" key="1">
    <citation type="submission" date="2018-05" db="EMBL/GenBank/DDBJ databases">
        <authorList>
            <person name="Hao L."/>
        </authorList>
    </citation>
    <scope>NUCLEOTIDE SEQUENCE [LARGE SCALE GENOMIC DNA]</scope>
</reference>
<dbReference type="EMBL" id="LS483254">
    <property type="protein sequence ID" value="SQD92372.1"/>
    <property type="molecule type" value="Genomic_DNA"/>
</dbReference>
<dbReference type="KEGG" id="bana:BARAN1_0347"/>
<organism evidence="1 2">
    <name type="scientific">Candidatus Bipolaricaulis anaerobius</name>
    <dbReference type="NCBI Taxonomy" id="2026885"/>
    <lineage>
        <taxon>Bacteria</taxon>
        <taxon>Candidatus Bipolaricaulota</taxon>
        <taxon>Candidatus Bipolaricaulia</taxon>
        <taxon>Candidatus Bipolaricaulales</taxon>
        <taxon>Candidatus Bipolaricaulaceae</taxon>
        <taxon>Candidatus Bipolaricaulis</taxon>
    </lineage>
</organism>
<evidence type="ECO:0000313" key="2">
    <source>
        <dbReference type="Proteomes" id="UP000249818"/>
    </source>
</evidence>
<dbReference type="Proteomes" id="UP000249818">
    <property type="component" value="Chromosome BARAN1"/>
</dbReference>